<dbReference type="PROSITE" id="PS50156">
    <property type="entry name" value="SSD"/>
    <property type="match status" value="1"/>
</dbReference>
<feature type="domain" description="SSD" evidence="3">
    <location>
        <begin position="356"/>
        <end position="515"/>
    </location>
</feature>
<dbReference type="Pfam" id="PF12349">
    <property type="entry name" value="Sterol-sensing"/>
    <property type="match status" value="1"/>
</dbReference>
<accession>A0A1J1HI55</accession>
<feature type="transmembrane region" description="Helical" evidence="2">
    <location>
        <begin position="360"/>
        <end position="380"/>
    </location>
</feature>
<dbReference type="OrthoDB" id="6510177at2759"/>
<sequence length="982" mass="111550">MSNISLNNKRLQRASDNKRSKLEIFSYHVSTYIGNFFYKLGLCVAENPYKTITFSFIFVLISCIGFLNFFQERDPLKLWVPENSQFLKDTKFIINNFGQGIRAQSVLIVADDVLRPEVIQKLAVINKEFNEIEVKGEDGKDFNFEEICFKIPLIAAFTVGDSDDRRRKRDVFDDDFFKDDDDDSESKKKLKKILEPLLNIDMKQYCAIVDSLPLGCMRESVLELWKTNYEKIGNLTKQQIIEKLNETDISPETGHNAKFLSLLGGTETNSSGYITSAKSLLTSWMLHLNFSDVDSTKLGNIAGTEDWASYNSLAFEAKYLEIMQRLQKDLETDDIKIYYSAGRSFGDISSKTLFQDMDKIFLGAFLMMIYMIFVLSRFSWTEIRFTLTSAGLLNVGMAYVSGCGISSVFLFYSPVHTSLFFIILGLGVDDIFVIMAAMRKVKSESPEMKLTERIGKTLEKAGASITITSLTDIIAFLVGGTTVLPSLKSFCIFAALSILMTYVYVVTFFVAVLTLDEKRLARNRNGIVPCISNKEAKIWCEPKLMPRFIHFLYSKFILKKVGKVIVIVAAICLSAFSIDRVLQMKQKFDPIWFIPSSSYFFQYDMAHRHFYPNRGFSAGVYMGQLNYTSELPKIIAMSNEIENQTQILDQFSSWTETFREYVEEFYKIDITKEILTDAQFKLYISKFLFSSFGGQFQANFNFDKALVCGQPAGEIKISSITFNFHKFDNREEYLPAKRLIENIIRKANITTEPENIFLWGKIFGTWITDEIIDEEIFRNISLALVGVFVCTTIMIVNLQVCAYIFFCVLLSLVSVGGFMQMWGLSLDLITCISLQLSVGLCIDCAAHIGHTFLTISEGDGNHRALKTVEIIGAAVWQGGGSTLLAVSLLSFSDAYTFRTFFKVFTIVVIFALFYGTFLLPVILSIFSPKPYDIKNTNRGFSGKETELCDISRVEEHEFLKAKNGEMLNCDINENDKLNGNPK</sequence>
<dbReference type="STRING" id="568069.A0A1J1HI55"/>
<reference evidence="4 5" key="1">
    <citation type="submission" date="2015-04" db="EMBL/GenBank/DDBJ databases">
        <authorList>
            <person name="Syromyatnikov M.Y."/>
            <person name="Popov V.N."/>
        </authorList>
    </citation>
    <scope>NUCLEOTIDE SEQUENCE [LARGE SCALE GENOMIC DNA]</scope>
</reference>
<evidence type="ECO:0000256" key="1">
    <source>
        <dbReference type="ARBA" id="ARBA00005585"/>
    </source>
</evidence>
<feature type="transmembrane region" description="Helical" evidence="2">
    <location>
        <begin position="870"/>
        <end position="891"/>
    </location>
</feature>
<dbReference type="PANTHER" id="PTHR10796:SF130">
    <property type="entry name" value="PATCHED DOMAIN-CONTAINING PROTEIN 3-LIKE PROTEIN"/>
    <property type="match status" value="1"/>
</dbReference>
<feature type="transmembrane region" description="Helical" evidence="2">
    <location>
        <begin position="903"/>
        <end position="926"/>
    </location>
</feature>
<feature type="transmembrane region" description="Helical" evidence="2">
    <location>
        <begin position="392"/>
        <end position="412"/>
    </location>
</feature>
<comment type="similarity">
    <text evidence="1">Belongs to the patched family.</text>
</comment>
<feature type="transmembrane region" description="Helical" evidence="2">
    <location>
        <begin position="490"/>
        <end position="515"/>
    </location>
</feature>
<dbReference type="PANTHER" id="PTHR10796">
    <property type="entry name" value="PATCHED-RELATED"/>
    <property type="match status" value="1"/>
</dbReference>
<feature type="transmembrane region" description="Helical" evidence="2">
    <location>
        <begin position="52"/>
        <end position="70"/>
    </location>
</feature>
<gene>
    <name evidence="4" type="ORF">CLUMA_CG001509</name>
</gene>
<evidence type="ECO:0000259" key="3">
    <source>
        <dbReference type="PROSITE" id="PS50156"/>
    </source>
</evidence>
<evidence type="ECO:0000313" key="5">
    <source>
        <dbReference type="Proteomes" id="UP000183832"/>
    </source>
</evidence>
<organism evidence="4 5">
    <name type="scientific">Clunio marinus</name>
    <dbReference type="NCBI Taxonomy" id="568069"/>
    <lineage>
        <taxon>Eukaryota</taxon>
        <taxon>Metazoa</taxon>
        <taxon>Ecdysozoa</taxon>
        <taxon>Arthropoda</taxon>
        <taxon>Hexapoda</taxon>
        <taxon>Insecta</taxon>
        <taxon>Pterygota</taxon>
        <taxon>Neoptera</taxon>
        <taxon>Endopterygota</taxon>
        <taxon>Diptera</taxon>
        <taxon>Nematocera</taxon>
        <taxon>Chironomoidea</taxon>
        <taxon>Chironomidae</taxon>
        <taxon>Clunio</taxon>
    </lineage>
</organism>
<dbReference type="Gene3D" id="1.20.1640.10">
    <property type="entry name" value="Multidrug efflux transporter AcrB transmembrane domain"/>
    <property type="match status" value="2"/>
</dbReference>
<dbReference type="InterPro" id="IPR053958">
    <property type="entry name" value="HMGCR/SNAP/NPC1-like_SSD"/>
</dbReference>
<protein>
    <submittedName>
        <fullName evidence="4">CLUMA_CG001509, isoform A</fullName>
    </submittedName>
</protein>
<keyword evidence="2" id="KW-1133">Transmembrane helix</keyword>
<keyword evidence="2" id="KW-0472">Membrane</keyword>
<dbReference type="EMBL" id="CVRI01000004">
    <property type="protein sequence ID" value="CRK87719.1"/>
    <property type="molecule type" value="Genomic_DNA"/>
</dbReference>
<dbReference type="Proteomes" id="UP000183832">
    <property type="component" value="Unassembled WGS sequence"/>
</dbReference>
<feature type="transmembrane region" description="Helical" evidence="2">
    <location>
        <begin position="419"/>
        <end position="441"/>
    </location>
</feature>
<dbReference type="AlphaFoldDB" id="A0A1J1HI55"/>
<proteinExistence type="inferred from homology"/>
<name>A0A1J1HI55_9DIPT</name>
<keyword evidence="2" id="KW-0812">Transmembrane</keyword>
<feature type="transmembrane region" description="Helical" evidence="2">
    <location>
        <begin position="461"/>
        <end position="478"/>
    </location>
</feature>
<evidence type="ECO:0000313" key="4">
    <source>
        <dbReference type="EMBL" id="CRK87719.1"/>
    </source>
</evidence>
<feature type="transmembrane region" description="Helical" evidence="2">
    <location>
        <begin position="561"/>
        <end position="578"/>
    </location>
</feature>
<evidence type="ECO:0000256" key="2">
    <source>
        <dbReference type="SAM" id="Phobius"/>
    </source>
</evidence>
<keyword evidence="5" id="KW-1185">Reference proteome</keyword>
<dbReference type="InterPro" id="IPR000731">
    <property type="entry name" value="SSD"/>
</dbReference>
<dbReference type="SUPFAM" id="SSF82866">
    <property type="entry name" value="Multidrug efflux transporter AcrB transmembrane domain"/>
    <property type="match status" value="2"/>
</dbReference>
<feature type="transmembrane region" description="Helical" evidence="2">
    <location>
        <begin position="776"/>
        <end position="796"/>
    </location>
</feature>
<feature type="transmembrane region" description="Helical" evidence="2">
    <location>
        <begin position="802"/>
        <end position="819"/>
    </location>
</feature>
<dbReference type="GO" id="GO:0016020">
    <property type="term" value="C:membrane"/>
    <property type="evidence" value="ECO:0007669"/>
    <property type="project" value="TreeGrafter"/>
</dbReference>
<feature type="transmembrane region" description="Helical" evidence="2">
    <location>
        <begin position="826"/>
        <end position="850"/>
    </location>
</feature>
<dbReference type="InterPro" id="IPR051697">
    <property type="entry name" value="Patched_domain-protein"/>
</dbReference>